<evidence type="ECO:0000313" key="2">
    <source>
        <dbReference type="EMBL" id="KAL3791775.1"/>
    </source>
</evidence>
<dbReference type="InterPro" id="IPR001214">
    <property type="entry name" value="SET_dom"/>
</dbReference>
<organism evidence="2 3">
    <name type="scientific">Stephanodiscus triporus</name>
    <dbReference type="NCBI Taxonomy" id="2934178"/>
    <lineage>
        <taxon>Eukaryota</taxon>
        <taxon>Sar</taxon>
        <taxon>Stramenopiles</taxon>
        <taxon>Ochrophyta</taxon>
        <taxon>Bacillariophyta</taxon>
        <taxon>Coscinodiscophyceae</taxon>
        <taxon>Thalassiosirophycidae</taxon>
        <taxon>Stephanodiscales</taxon>
        <taxon>Stephanodiscaceae</taxon>
        <taxon>Stephanodiscus</taxon>
    </lineage>
</organism>
<reference evidence="2 3" key="1">
    <citation type="submission" date="2024-10" db="EMBL/GenBank/DDBJ databases">
        <title>Updated reference genomes for cyclostephanoid diatoms.</title>
        <authorList>
            <person name="Roberts W.R."/>
            <person name="Alverson A.J."/>
        </authorList>
    </citation>
    <scope>NUCLEOTIDE SEQUENCE [LARGE SCALE GENOMIC DNA]</scope>
    <source>
        <strain evidence="2 3">AJA276-08</strain>
    </source>
</reference>
<sequence>MSARPETKIDCSKVYVKQSSFSNEQTGMFDGAFAAVDIKEGELVEKGVMRRLPDGFDGNTCPYIFTWSTERPNKVNMIRFEATQTGDACALGLSGTWGMGSGCSPFYNTCKEGTANTHMVRHFDEDRFEIYATRDIKAGEELLHTYISLKWRTCFQELSEIVHADDSEHKSEES</sequence>
<dbReference type="SUPFAM" id="SSF82199">
    <property type="entry name" value="SET domain"/>
    <property type="match status" value="1"/>
</dbReference>
<dbReference type="Proteomes" id="UP001530315">
    <property type="component" value="Unassembled WGS sequence"/>
</dbReference>
<gene>
    <name evidence="2" type="ORF">ACHAW5_007856</name>
</gene>
<comment type="caution">
    <text evidence="2">The sequence shown here is derived from an EMBL/GenBank/DDBJ whole genome shotgun (WGS) entry which is preliminary data.</text>
</comment>
<protein>
    <recommendedName>
        <fullName evidence="1">SET domain-containing protein</fullName>
    </recommendedName>
</protein>
<feature type="domain" description="SET" evidence="1">
    <location>
        <begin position="12"/>
        <end position="147"/>
    </location>
</feature>
<dbReference type="Gene3D" id="2.170.270.10">
    <property type="entry name" value="SET domain"/>
    <property type="match status" value="1"/>
</dbReference>
<proteinExistence type="predicted"/>
<evidence type="ECO:0000259" key="1">
    <source>
        <dbReference type="PROSITE" id="PS50280"/>
    </source>
</evidence>
<keyword evidence="3" id="KW-1185">Reference proteome</keyword>
<accession>A0ABD3Q0F2</accession>
<evidence type="ECO:0000313" key="3">
    <source>
        <dbReference type="Proteomes" id="UP001530315"/>
    </source>
</evidence>
<dbReference type="EMBL" id="JALLAZ020000579">
    <property type="protein sequence ID" value="KAL3791775.1"/>
    <property type="molecule type" value="Genomic_DNA"/>
</dbReference>
<dbReference type="Pfam" id="PF00856">
    <property type="entry name" value="SET"/>
    <property type="match status" value="1"/>
</dbReference>
<dbReference type="AlphaFoldDB" id="A0ABD3Q0F2"/>
<name>A0ABD3Q0F2_9STRA</name>
<dbReference type="PROSITE" id="PS50280">
    <property type="entry name" value="SET"/>
    <property type="match status" value="1"/>
</dbReference>
<dbReference type="InterPro" id="IPR046341">
    <property type="entry name" value="SET_dom_sf"/>
</dbReference>